<keyword evidence="1" id="KW-0472">Membrane</keyword>
<evidence type="ECO:0000313" key="2">
    <source>
        <dbReference type="EMBL" id="MCP9612646.1"/>
    </source>
</evidence>
<keyword evidence="1" id="KW-0812">Transmembrane</keyword>
<feature type="transmembrane region" description="Helical" evidence="1">
    <location>
        <begin position="45"/>
        <end position="66"/>
    </location>
</feature>
<accession>A0ABT1MJN6</accession>
<name>A0ABT1MJN6_9BACT</name>
<keyword evidence="1" id="KW-1133">Transmembrane helix</keyword>
<organism evidence="2 3">
    <name type="scientific">Coprobacter tertius</name>
    <dbReference type="NCBI Taxonomy" id="2944915"/>
    <lineage>
        <taxon>Bacteria</taxon>
        <taxon>Pseudomonadati</taxon>
        <taxon>Bacteroidota</taxon>
        <taxon>Bacteroidia</taxon>
        <taxon>Bacteroidales</taxon>
        <taxon>Barnesiellaceae</taxon>
        <taxon>Coprobacter</taxon>
    </lineage>
</organism>
<sequence length="185" mass="21961">MYDKIEIYHSIFKTTILFVVAQLFTVPAIYFLFNPDLDFNKKILFWSAILLFGVTALFVLGIAVYYRCRRIPYLIIYEDRLEIYVHLKRKYKVIPFSDVKSFRIIKIERTKQITIDFKPDLIHNKYQKNSKSKLKSAILAFNYITVGAFETIPVDMLTMKGNDIYRILNDRLQLLNLDEKKKLAE</sequence>
<proteinExistence type="predicted"/>
<feature type="transmembrane region" description="Helical" evidence="1">
    <location>
        <begin position="12"/>
        <end position="33"/>
    </location>
</feature>
<dbReference type="Proteomes" id="UP001205603">
    <property type="component" value="Unassembled WGS sequence"/>
</dbReference>
<gene>
    <name evidence="2" type="ORF">NMU02_11140</name>
</gene>
<reference evidence="2 3" key="1">
    <citation type="submission" date="2022-07" db="EMBL/GenBank/DDBJ databases">
        <title>Fecal culturing of patients with breast cancer.</title>
        <authorList>
            <person name="Teng N.M.Y."/>
            <person name="Kiu R."/>
            <person name="Evans R."/>
            <person name="Baker D.J."/>
            <person name="Zenner C."/>
            <person name="Robinson S.D."/>
            <person name="Hall L.J."/>
        </authorList>
    </citation>
    <scope>NUCLEOTIDE SEQUENCE [LARGE SCALE GENOMIC DNA]</scope>
    <source>
        <strain evidence="2 3">LH1063</strain>
    </source>
</reference>
<dbReference type="NCBIfam" id="NF041635">
    <property type="entry name" value="STM3941_fam"/>
    <property type="match status" value="1"/>
</dbReference>
<dbReference type="InterPro" id="IPR048136">
    <property type="entry name" value="STM3941-like"/>
</dbReference>
<comment type="caution">
    <text evidence="2">The sequence shown here is derived from an EMBL/GenBank/DDBJ whole genome shotgun (WGS) entry which is preliminary data.</text>
</comment>
<protein>
    <submittedName>
        <fullName evidence="2">Uncharacterized protein</fullName>
    </submittedName>
</protein>
<dbReference type="RefSeq" id="WP_255027984.1">
    <property type="nucleotide sequence ID" value="NZ_JANDHW010000012.1"/>
</dbReference>
<keyword evidence="3" id="KW-1185">Reference proteome</keyword>
<evidence type="ECO:0000313" key="3">
    <source>
        <dbReference type="Proteomes" id="UP001205603"/>
    </source>
</evidence>
<dbReference type="EMBL" id="JANDHW010000012">
    <property type="protein sequence ID" value="MCP9612646.1"/>
    <property type="molecule type" value="Genomic_DNA"/>
</dbReference>
<evidence type="ECO:0000256" key="1">
    <source>
        <dbReference type="SAM" id="Phobius"/>
    </source>
</evidence>